<dbReference type="Proteomes" id="UP001157911">
    <property type="component" value="Unassembled WGS sequence"/>
</dbReference>
<dbReference type="PANTHER" id="PTHR43630">
    <property type="entry name" value="POLY-BETA-1,6-N-ACETYL-D-GLUCOSAMINE SYNTHASE"/>
    <property type="match status" value="1"/>
</dbReference>
<comment type="similarity">
    <text evidence="1">Belongs to the glycosyltransferase 2 family. WaaE/KdtX subfamily.</text>
</comment>
<dbReference type="Gene3D" id="3.90.550.10">
    <property type="entry name" value="Spore Coat Polysaccharide Biosynthesis Protein SpsA, Chain A"/>
    <property type="match status" value="1"/>
</dbReference>
<dbReference type="PANTHER" id="PTHR43630:SF2">
    <property type="entry name" value="GLYCOSYLTRANSFERASE"/>
    <property type="match status" value="1"/>
</dbReference>
<evidence type="ECO:0000259" key="3">
    <source>
        <dbReference type="Pfam" id="PF00535"/>
    </source>
</evidence>
<keyword evidence="5" id="KW-1185">Reference proteome</keyword>
<proteinExistence type="inferred from homology"/>
<dbReference type="InterPro" id="IPR029044">
    <property type="entry name" value="Nucleotide-diphossugar_trans"/>
</dbReference>
<dbReference type="SUPFAM" id="SSF48452">
    <property type="entry name" value="TPR-like"/>
    <property type="match status" value="1"/>
</dbReference>
<dbReference type="EMBL" id="FXUB01000001">
    <property type="protein sequence ID" value="SMP06951.1"/>
    <property type="molecule type" value="Genomic_DNA"/>
</dbReference>
<feature type="coiled-coil region" evidence="2">
    <location>
        <begin position="165"/>
        <end position="192"/>
    </location>
</feature>
<dbReference type="SUPFAM" id="SSF53448">
    <property type="entry name" value="Nucleotide-diphospho-sugar transferases"/>
    <property type="match status" value="1"/>
</dbReference>
<evidence type="ECO:0000256" key="2">
    <source>
        <dbReference type="SAM" id="Coils"/>
    </source>
</evidence>
<reference evidence="4 5" key="1">
    <citation type="submission" date="2017-05" db="EMBL/GenBank/DDBJ databases">
        <authorList>
            <person name="Varghese N."/>
            <person name="Submissions S."/>
        </authorList>
    </citation>
    <scope>NUCLEOTIDE SEQUENCE [LARGE SCALE GENOMIC DNA]</scope>
    <source>
        <strain evidence="4 5">DSM 15522</strain>
    </source>
</reference>
<accession>A0ABY1ND73</accession>
<keyword evidence="2" id="KW-0175">Coiled coil</keyword>
<protein>
    <submittedName>
        <fullName evidence="4">Glycosyltransferase involved in cell wall bisynthesis</fullName>
    </submittedName>
</protein>
<dbReference type="RefSeq" id="WP_283399929.1">
    <property type="nucleotide sequence ID" value="NZ_FXUB01000001.1"/>
</dbReference>
<dbReference type="Pfam" id="PF00535">
    <property type="entry name" value="Glycos_transf_2"/>
    <property type="match status" value="1"/>
</dbReference>
<comment type="caution">
    <text evidence="4">The sequence shown here is derived from an EMBL/GenBank/DDBJ whole genome shotgun (WGS) entry which is preliminary data.</text>
</comment>
<organism evidence="4 5">
    <name type="scientific">Desulfurobacterium pacificum</name>
    <dbReference type="NCBI Taxonomy" id="240166"/>
    <lineage>
        <taxon>Bacteria</taxon>
        <taxon>Pseudomonadati</taxon>
        <taxon>Aquificota</taxon>
        <taxon>Aquificia</taxon>
        <taxon>Desulfurobacteriales</taxon>
        <taxon>Desulfurobacteriaceae</taxon>
        <taxon>Desulfurobacterium</taxon>
    </lineage>
</organism>
<dbReference type="InterPro" id="IPR011990">
    <property type="entry name" value="TPR-like_helical_dom_sf"/>
</dbReference>
<evidence type="ECO:0000256" key="1">
    <source>
        <dbReference type="ARBA" id="ARBA00038494"/>
    </source>
</evidence>
<gene>
    <name evidence="4" type="ORF">SAMN06265339_0424</name>
</gene>
<feature type="domain" description="Glycosyltransferase 2-like" evidence="3">
    <location>
        <begin position="7"/>
        <end position="106"/>
    </location>
</feature>
<name>A0ABY1ND73_9BACT</name>
<sequence>MKVAAAIIAKNEEKNLPRLLDSLKGRFDEIVLVDTGSEDRTVDIAKSYGCKVVAHNWNGFADARNRAIEEVSKDIDWIWHFDADFELEDEEYKKALVCLKQLPPNIKAVVIGVRNFAASGDIKSISSHIFIHRNDPSIRWIGKVHETPNVREVVGIPVFVNHYGYADMNVQLDKARRNYQLLKEELSNIEKGTRTYLIKLFYMVQTCTILGYEDERFLEDAKRFGEEFLELVKGREEEFGFFYIYVFNYLFSVLKNLGDEVSYEKYLKKVLKEGLPVPDFYFYAFSFYRDKLEYDKAFEALKRLFLLLDEVEVNPFSYGISFASDRFIEFKRVLFEDLRIFEDRGEELLKLWKKQKGKYLGLLVIKLVPFPKKGSLMKKLLRKFGEDSFVLSVCLKELEDRKSEEILVDVLKIYPEGYLKDFVRAKLLEVQGKVGEAVDFYYKALSAVGDPFIALHALSLIEKDENLRDKVKSFPSSSDNS</sequence>
<dbReference type="InterPro" id="IPR001173">
    <property type="entry name" value="Glyco_trans_2-like"/>
</dbReference>
<evidence type="ECO:0000313" key="4">
    <source>
        <dbReference type="EMBL" id="SMP06951.1"/>
    </source>
</evidence>
<dbReference type="CDD" id="cd02511">
    <property type="entry name" value="Beta4Glucosyltransferase"/>
    <property type="match status" value="1"/>
</dbReference>
<evidence type="ECO:0000313" key="5">
    <source>
        <dbReference type="Proteomes" id="UP001157911"/>
    </source>
</evidence>